<protein>
    <submittedName>
        <fullName evidence="1">Uncharacterized protein</fullName>
    </submittedName>
</protein>
<sequence length="656" mass="72151">MAASGSPPGVRRKPVAAFHRQLPADDAVASLKPLILVDTADADESGLIRTNKKRANVFSLWKWEFISLLMSILSFTAIVVILLVYQNRLLSEWKLPISINAIVAIFSALFKGSLAMPVTEGISQLKWLWFARQPRNLVDMEVYDKASRGVWGAVLMIFKRGPKSFLASFGAILAIITLAVDPFSQASVTSKPCWRAVDDKATIPRANNYAAFGFHTGAGGTGVSIDPAMNLAAYMGVLKPPVNTSVSIPVSCRTNNCTFPSDNNATFLSLGLRVLSWDISDQVVDLKSQHGGWNYTLSWGININQNNKLLGATSTVAPGTSFLPDGEGPWNRTSLVDVQLLGMKFQNESCNYTVCEIHGGDVKPAAYMFSLLPCVQTFAANFTNGVYTEKLLDEQDLHFPLPLVGYQLAVNRTIYNGKWQDCKGEDQRTDTNTVAVYSPAAQTYEGAGTYVTRESLPVEAWYRPECVYSIGSGAYRAIGNLIGPVGFFDKRQILQDDMIGGLLGEAWMQTLWNQGTMSLDHVTDFAQGVARSISAQMRLNPSDEGDAMRVAVGVMWQTETCVIFEWKWLLFLAGLLVLEIIFFITVVLVNYKGHWGADWKSSTLAVAYQNLGSVTNKEAKVPDPELEEHLRDAAKSTKVLFTDVGGKWQLCKVEES</sequence>
<reference evidence="1" key="1">
    <citation type="submission" date="2022-07" db="EMBL/GenBank/DDBJ databases">
        <title>Genome Sequence of Lecanicillium saksenae.</title>
        <authorList>
            <person name="Buettner E."/>
        </authorList>
    </citation>
    <scope>NUCLEOTIDE SEQUENCE</scope>
    <source>
        <strain evidence="1">VT-O1</strain>
    </source>
</reference>
<name>A0ACC1QLW8_9HYPO</name>
<dbReference type="Proteomes" id="UP001148737">
    <property type="component" value="Unassembled WGS sequence"/>
</dbReference>
<dbReference type="EMBL" id="JANAKD010001493">
    <property type="protein sequence ID" value="KAJ3478882.1"/>
    <property type="molecule type" value="Genomic_DNA"/>
</dbReference>
<comment type="caution">
    <text evidence="1">The sequence shown here is derived from an EMBL/GenBank/DDBJ whole genome shotgun (WGS) entry which is preliminary data.</text>
</comment>
<evidence type="ECO:0000313" key="1">
    <source>
        <dbReference type="EMBL" id="KAJ3478882.1"/>
    </source>
</evidence>
<evidence type="ECO:0000313" key="2">
    <source>
        <dbReference type="Proteomes" id="UP001148737"/>
    </source>
</evidence>
<gene>
    <name evidence="1" type="ORF">NLG97_g8459</name>
</gene>
<organism evidence="1 2">
    <name type="scientific">Lecanicillium saksenae</name>
    <dbReference type="NCBI Taxonomy" id="468837"/>
    <lineage>
        <taxon>Eukaryota</taxon>
        <taxon>Fungi</taxon>
        <taxon>Dikarya</taxon>
        <taxon>Ascomycota</taxon>
        <taxon>Pezizomycotina</taxon>
        <taxon>Sordariomycetes</taxon>
        <taxon>Hypocreomycetidae</taxon>
        <taxon>Hypocreales</taxon>
        <taxon>Cordycipitaceae</taxon>
        <taxon>Lecanicillium</taxon>
    </lineage>
</organism>
<accession>A0ACC1QLW8</accession>
<keyword evidence="2" id="KW-1185">Reference proteome</keyword>
<proteinExistence type="predicted"/>